<accession>A0A1G9V7F6</accession>
<dbReference type="SMART" id="SM00052">
    <property type="entry name" value="EAL"/>
    <property type="match status" value="1"/>
</dbReference>
<dbReference type="InterPro" id="IPR052155">
    <property type="entry name" value="Biofilm_reg_signaling"/>
</dbReference>
<dbReference type="GO" id="GO:0071111">
    <property type="term" value="F:cyclic-guanylate-specific phosphodiesterase activity"/>
    <property type="evidence" value="ECO:0007669"/>
    <property type="project" value="UniProtKB-EC"/>
</dbReference>
<evidence type="ECO:0000256" key="3">
    <source>
        <dbReference type="ARBA" id="ARBA00022636"/>
    </source>
</evidence>
<protein>
    <recommendedName>
        <fullName evidence="2">cyclic-guanylate-specific phosphodiesterase</fullName>
        <ecNumber evidence="2">3.1.4.52</ecNumber>
    </recommendedName>
</protein>
<evidence type="ECO:0000313" key="7">
    <source>
        <dbReference type="EMBL" id="SDM68152.1"/>
    </source>
</evidence>
<dbReference type="Gene3D" id="3.30.70.270">
    <property type="match status" value="1"/>
</dbReference>
<comment type="catalytic activity">
    <reaction evidence="4">
        <text>3',3'-c-di-GMP + H2O = 5'-phosphoguanylyl(3'-&gt;5')guanosine + H(+)</text>
        <dbReference type="Rhea" id="RHEA:24902"/>
        <dbReference type="ChEBI" id="CHEBI:15377"/>
        <dbReference type="ChEBI" id="CHEBI:15378"/>
        <dbReference type="ChEBI" id="CHEBI:58754"/>
        <dbReference type="ChEBI" id="CHEBI:58805"/>
        <dbReference type="EC" id="3.1.4.52"/>
    </reaction>
    <physiologicalReaction direction="left-to-right" evidence="4">
        <dbReference type="Rhea" id="RHEA:24903"/>
    </physiologicalReaction>
</comment>
<reference evidence="8" key="1">
    <citation type="submission" date="2016-10" db="EMBL/GenBank/DDBJ databases">
        <authorList>
            <person name="Varghese N."/>
            <person name="Submissions S."/>
        </authorList>
    </citation>
    <scope>NUCLEOTIDE SEQUENCE [LARGE SCALE GENOMIC DNA]</scope>
    <source>
        <strain evidence="8">AAP</strain>
    </source>
</reference>
<dbReference type="SMART" id="SM00065">
    <property type="entry name" value="GAF"/>
    <property type="match status" value="1"/>
</dbReference>
<dbReference type="NCBIfam" id="TIGR00254">
    <property type="entry name" value="GGDEF"/>
    <property type="match status" value="1"/>
</dbReference>
<dbReference type="Gene3D" id="3.20.20.450">
    <property type="entry name" value="EAL domain"/>
    <property type="match status" value="1"/>
</dbReference>
<evidence type="ECO:0000256" key="4">
    <source>
        <dbReference type="ARBA" id="ARBA00051114"/>
    </source>
</evidence>
<evidence type="ECO:0000313" key="8">
    <source>
        <dbReference type="Proteomes" id="UP000199107"/>
    </source>
</evidence>
<evidence type="ECO:0000256" key="1">
    <source>
        <dbReference type="ARBA" id="ARBA00001946"/>
    </source>
</evidence>
<dbReference type="InterPro" id="IPR003018">
    <property type="entry name" value="GAF"/>
</dbReference>
<dbReference type="STRING" id="48727.SAMN05192555_11738"/>
<comment type="cofactor">
    <cofactor evidence="1">
        <name>Mg(2+)</name>
        <dbReference type="ChEBI" id="CHEBI:18420"/>
    </cofactor>
</comment>
<dbReference type="InterPro" id="IPR000160">
    <property type="entry name" value="GGDEF_dom"/>
</dbReference>
<dbReference type="CDD" id="cd01948">
    <property type="entry name" value="EAL"/>
    <property type="match status" value="1"/>
</dbReference>
<dbReference type="Pfam" id="PF00990">
    <property type="entry name" value="GGDEF"/>
    <property type="match status" value="1"/>
</dbReference>
<feature type="domain" description="EAL" evidence="5">
    <location>
        <begin position="364"/>
        <end position="618"/>
    </location>
</feature>
<dbReference type="InterPro" id="IPR029787">
    <property type="entry name" value="Nucleotide_cyclase"/>
</dbReference>
<dbReference type="Pfam" id="PF00563">
    <property type="entry name" value="EAL"/>
    <property type="match status" value="1"/>
</dbReference>
<dbReference type="SMART" id="SM00267">
    <property type="entry name" value="GGDEF"/>
    <property type="match status" value="1"/>
</dbReference>
<dbReference type="OrthoDB" id="5777683at2"/>
<organism evidence="7 8">
    <name type="scientific">Franzmannia pantelleriensis</name>
    <dbReference type="NCBI Taxonomy" id="48727"/>
    <lineage>
        <taxon>Bacteria</taxon>
        <taxon>Pseudomonadati</taxon>
        <taxon>Pseudomonadota</taxon>
        <taxon>Gammaproteobacteria</taxon>
        <taxon>Oceanospirillales</taxon>
        <taxon>Halomonadaceae</taxon>
        <taxon>Franzmannia</taxon>
    </lineage>
</organism>
<feature type="domain" description="GGDEF" evidence="6">
    <location>
        <begin position="222"/>
        <end position="355"/>
    </location>
</feature>
<dbReference type="InterPro" id="IPR029016">
    <property type="entry name" value="GAF-like_dom_sf"/>
</dbReference>
<evidence type="ECO:0000259" key="5">
    <source>
        <dbReference type="PROSITE" id="PS50883"/>
    </source>
</evidence>
<keyword evidence="3" id="KW-0973">c-di-GMP</keyword>
<sequence>MSANATDREVTRRGNIIQAMHFATDRLLHAGNGSDALNAVLARLGDAMGVSRVYVFDLERDAQLGWLASQRLEWVSDGVALEIDNATLPYRSLEALGDGRWTRHFEQGQAIAGRVRDMPASEQALLSPQGILSLAVMPIHVDDTLWGFIALDDTQTEREWSDIELDALQMVGDVLGAGMATRHVRQRLNELAYYDSLTGLPNRTLFLERASHAQHRAKRFGRNLAVLLLDLDRFKVINETLGHRHGDDLLRQVSQRLLKGLRASDTVARLGGDEFAILLEDLVIPQDAMIIAGKLLSHFKRPFALGDQTPFVTTSLGISVYPSDAHDIGELLEYAEAAMYRAKARGRNCFDFYTTELTAAAQAQLMLETELRYALERNEFVVHYQPIVATTSGGIVGAEALVRWQHPVRGLIAPGLFLDAAENSGLIGEISQWVLEHACAQLVAWQSQGLHLERLAVNLAGAQIDSGRLVTSVNHVLNCSGLSPQRLELEVTETFIMQHAKRAIDALGQLKKQGISLSIDDFGTGYSSLSYLKRLPIHKLKIDRSFVHDIPGDANDAAIASAIIALAHSMGLTVTAEGVETPEQLGFLRVEGCDEIQGYLISHPLPAEDFARLLTGPAPLAPAPPPAV</sequence>
<dbReference type="Gene3D" id="3.30.450.40">
    <property type="match status" value="1"/>
</dbReference>
<dbReference type="PROSITE" id="PS50887">
    <property type="entry name" value="GGDEF"/>
    <property type="match status" value="1"/>
</dbReference>
<dbReference type="InterPro" id="IPR043128">
    <property type="entry name" value="Rev_trsase/Diguanyl_cyclase"/>
</dbReference>
<dbReference type="PANTHER" id="PTHR44757">
    <property type="entry name" value="DIGUANYLATE CYCLASE DGCP"/>
    <property type="match status" value="1"/>
</dbReference>
<dbReference type="AlphaFoldDB" id="A0A1G9V7F6"/>
<dbReference type="GO" id="GO:0071732">
    <property type="term" value="P:cellular response to nitric oxide"/>
    <property type="evidence" value="ECO:0007669"/>
    <property type="project" value="UniProtKB-ARBA"/>
</dbReference>
<dbReference type="Pfam" id="PF01590">
    <property type="entry name" value="GAF"/>
    <property type="match status" value="1"/>
</dbReference>
<dbReference type="SUPFAM" id="SSF141868">
    <property type="entry name" value="EAL domain-like"/>
    <property type="match status" value="1"/>
</dbReference>
<gene>
    <name evidence="7" type="ORF">SAMN05192555_11738</name>
</gene>
<dbReference type="SUPFAM" id="SSF55073">
    <property type="entry name" value="Nucleotide cyclase"/>
    <property type="match status" value="1"/>
</dbReference>
<dbReference type="Proteomes" id="UP000199107">
    <property type="component" value="Unassembled WGS sequence"/>
</dbReference>
<keyword evidence="8" id="KW-1185">Reference proteome</keyword>
<dbReference type="FunFam" id="3.20.20.450:FF:000001">
    <property type="entry name" value="Cyclic di-GMP phosphodiesterase yahA"/>
    <property type="match status" value="1"/>
</dbReference>
<dbReference type="FunFam" id="3.30.70.270:FF:000001">
    <property type="entry name" value="Diguanylate cyclase domain protein"/>
    <property type="match status" value="1"/>
</dbReference>
<dbReference type="PANTHER" id="PTHR44757:SF2">
    <property type="entry name" value="BIOFILM ARCHITECTURE MAINTENANCE PROTEIN MBAA"/>
    <property type="match status" value="1"/>
</dbReference>
<name>A0A1G9V7F6_9GAMM</name>
<dbReference type="CDD" id="cd01949">
    <property type="entry name" value="GGDEF"/>
    <property type="match status" value="1"/>
</dbReference>
<dbReference type="InterPro" id="IPR035919">
    <property type="entry name" value="EAL_sf"/>
</dbReference>
<proteinExistence type="predicted"/>
<evidence type="ECO:0000256" key="2">
    <source>
        <dbReference type="ARBA" id="ARBA00012282"/>
    </source>
</evidence>
<evidence type="ECO:0000259" key="6">
    <source>
        <dbReference type="PROSITE" id="PS50887"/>
    </source>
</evidence>
<dbReference type="RefSeq" id="WP_089660202.1">
    <property type="nucleotide sequence ID" value="NZ_FNGH01000017.1"/>
</dbReference>
<dbReference type="PROSITE" id="PS50883">
    <property type="entry name" value="EAL"/>
    <property type="match status" value="1"/>
</dbReference>
<dbReference type="EMBL" id="FNGH01000017">
    <property type="protein sequence ID" value="SDM68152.1"/>
    <property type="molecule type" value="Genomic_DNA"/>
</dbReference>
<dbReference type="SUPFAM" id="SSF55781">
    <property type="entry name" value="GAF domain-like"/>
    <property type="match status" value="1"/>
</dbReference>
<dbReference type="EC" id="3.1.4.52" evidence="2"/>
<dbReference type="InterPro" id="IPR001633">
    <property type="entry name" value="EAL_dom"/>
</dbReference>